<evidence type="ECO:0000313" key="2">
    <source>
        <dbReference type="EMBL" id="GAA0598166.1"/>
    </source>
</evidence>
<evidence type="ECO:0000259" key="1">
    <source>
        <dbReference type="SMART" id="SM01022"/>
    </source>
</evidence>
<keyword evidence="3" id="KW-1185">Reference proteome</keyword>
<dbReference type="InterPro" id="IPR007374">
    <property type="entry name" value="ASCH_domain"/>
</dbReference>
<dbReference type="Gene3D" id="2.30.130.30">
    <property type="entry name" value="Hypothetical protein"/>
    <property type="match status" value="1"/>
</dbReference>
<dbReference type="Pfam" id="PF04266">
    <property type="entry name" value="ASCH"/>
    <property type="match status" value="1"/>
</dbReference>
<organism evidence="2 3">
    <name type="scientific">Virgibacillus siamensis</name>
    <dbReference type="NCBI Taxonomy" id="480071"/>
    <lineage>
        <taxon>Bacteria</taxon>
        <taxon>Bacillati</taxon>
        <taxon>Bacillota</taxon>
        <taxon>Bacilli</taxon>
        <taxon>Bacillales</taxon>
        <taxon>Bacillaceae</taxon>
        <taxon>Virgibacillus</taxon>
    </lineage>
</organism>
<dbReference type="InterPro" id="IPR015947">
    <property type="entry name" value="PUA-like_sf"/>
</dbReference>
<reference evidence="2 3" key="1">
    <citation type="journal article" date="2019" name="Int. J. Syst. Evol. Microbiol.">
        <title>The Global Catalogue of Microorganisms (GCM) 10K type strain sequencing project: providing services to taxonomists for standard genome sequencing and annotation.</title>
        <authorList>
            <consortium name="The Broad Institute Genomics Platform"/>
            <consortium name="The Broad Institute Genome Sequencing Center for Infectious Disease"/>
            <person name="Wu L."/>
            <person name="Ma J."/>
        </authorList>
    </citation>
    <scope>NUCLEOTIDE SEQUENCE [LARGE SCALE GENOMIC DNA]</scope>
    <source>
        <strain evidence="2 3">JCM 15395</strain>
    </source>
</reference>
<dbReference type="EMBL" id="BAAADS010000009">
    <property type="protein sequence ID" value="GAA0598166.1"/>
    <property type="molecule type" value="Genomic_DNA"/>
</dbReference>
<comment type="caution">
    <text evidence="2">The sequence shown here is derived from an EMBL/GenBank/DDBJ whole genome shotgun (WGS) entry which is preliminary data.</text>
</comment>
<dbReference type="CDD" id="cd06555">
    <property type="entry name" value="ASCH_PF0470_like"/>
    <property type="match status" value="1"/>
</dbReference>
<sequence length="114" mass="13292">MIHKMRLFETPFNSIKSGRKTVEVRLNDEKRRKLKIGDKIDFVKVPDENDTLIVKVIGLKVYHTFKEMYEDIPSMDLDAAGGSVEEMVENTYKIYTPEKEKKWGTLAISIKLDR</sequence>
<proteinExistence type="predicted"/>
<dbReference type="RefSeq" id="WP_343811389.1">
    <property type="nucleotide sequence ID" value="NZ_BAAADS010000009.1"/>
</dbReference>
<feature type="domain" description="ASCH" evidence="1">
    <location>
        <begin position="5"/>
        <end position="114"/>
    </location>
</feature>
<evidence type="ECO:0000313" key="3">
    <source>
        <dbReference type="Proteomes" id="UP001500866"/>
    </source>
</evidence>
<dbReference type="Proteomes" id="UP001500866">
    <property type="component" value="Unassembled WGS sequence"/>
</dbReference>
<dbReference type="PIRSF" id="PIRSF016134">
    <property type="entry name" value="UCP016134"/>
    <property type="match status" value="1"/>
</dbReference>
<dbReference type="InterPro" id="IPR016645">
    <property type="entry name" value="UCP016134"/>
</dbReference>
<gene>
    <name evidence="2" type="ORF">GCM10009001_12880</name>
</gene>
<dbReference type="SMART" id="SM01022">
    <property type="entry name" value="ASCH"/>
    <property type="match status" value="1"/>
</dbReference>
<dbReference type="SUPFAM" id="SSF88697">
    <property type="entry name" value="PUA domain-like"/>
    <property type="match status" value="1"/>
</dbReference>
<protein>
    <submittedName>
        <fullName evidence="2">ASCH domain-containing protein</fullName>
    </submittedName>
</protein>
<accession>A0ABN1FUN6</accession>
<name>A0ABN1FUN6_9BACI</name>